<protein>
    <recommendedName>
        <fullName evidence="3">Iron-sulfur cluster repair di-iron protein, ric</fullName>
    </recommendedName>
</protein>
<organism evidence="1 2">
    <name type="scientific">Loigolactobacillus coryniformis subsp. coryniformis KCTC 3167 = DSM 20001</name>
    <dbReference type="NCBI Taxonomy" id="913848"/>
    <lineage>
        <taxon>Bacteria</taxon>
        <taxon>Bacillati</taxon>
        <taxon>Bacillota</taxon>
        <taxon>Bacilli</taxon>
        <taxon>Lactobacillales</taxon>
        <taxon>Lactobacillaceae</taxon>
        <taxon>Loigolactobacillus</taxon>
    </lineage>
</organism>
<dbReference type="Proteomes" id="UP000051181">
    <property type="component" value="Unassembled WGS sequence"/>
</dbReference>
<sequence length="95" mass="10496">MTTQTFIDAEFAKLNFYTSQILKVHGAHHPELAVVRDLFVTMQEKVATTANADLTPELTQLAAVTNNYEVPADGCEAYQATYQLLHQFHSLALAG</sequence>
<dbReference type="RefSeq" id="WP_010011100.1">
    <property type="nucleotide sequence ID" value="NZ_AZCN01000104.1"/>
</dbReference>
<dbReference type="GeneID" id="65917251"/>
<evidence type="ECO:0000313" key="2">
    <source>
        <dbReference type="Proteomes" id="UP000051181"/>
    </source>
</evidence>
<name>A0A0R1EXA2_9LACO</name>
<reference evidence="1 2" key="1">
    <citation type="journal article" date="2015" name="Genome Announc.">
        <title>Expanding the biotechnology potential of lactobacilli through comparative genomics of 213 strains and associated genera.</title>
        <authorList>
            <person name="Sun Z."/>
            <person name="Harris H.M."/>
            <person name="McCann A."/>
            <person name="Guo C."/>
            <person name="Argimon S."/>
            <person name="Zhang W."/>
            <person name="Yang X."/>
            <person name="Jeffery I.B."/>
            <person name="Cooney J.C."/>
            <person name="Kagawa T.F."/>
            <person name="Liu W."/>
            <person name="Song Y."/>
            <person name="Salvetti E."/>
            <person name="Wrobel A."/>
            <person name="Rasinkangas P."/>
            <person name="Parkhill J."/>
            <person name="Rea M.C."/>
            <person name="O'Sullivan O."/>
            <person name="Ritari J."/>
            <person name="Douillard F.P."/>
            <person name="Paul Ross R."/>
            <person name="Yang R."/>
            <person name="Briner A.E."/>
            <person name="Felis G.E."/>
            <person name="de Vos W.M."/>
            <person name="Barrangou R."/>
            <person name="Klaenhammer T.R."/>
            <person name="Caufield P.W."/>
            <person name="Cui Y."/>
            <person name="Zhang H."/>
            <person name="O'Toole P.W."/>
        </authorList>
    </citation>
    <scope>NUCLEOTIDE SEQUENCE [LARGE SCALE GENOMIC DNA]</scope>
    <source>
        <strain evidence="1 2">DSM 20001</strain>
    </source>
</reference>
<evidence type="ECO:0000313" key="1">
    <source>
        <dbReference type="EMBL" id="KRK14117.1"/>
    </source>
</evidence>
<accession>A0A0R1EXA2</accession>
<evidence type="ECO:0008006" key="3">
    <source>
        <dbReference type="Google" id="ProtNLM"/>
    </source>
</evidence>
<comment type="caution">
    <text evidence="1">The sequence shown here is derived from an EMBL/GenBank/DDBJ whole genome shotgun (WGS) entry which is preliminary data.</text>
</comment>
<gene>
    <name evidence="1" type="ORF">FD22_GL000176</name>
</gene>
<dbReference type="EMBL" id="AZCN01000104">
    <property type="protein sequence ID" value="KRK14117.1"/>
    <property type="molecule type" value="Genomic_DNA"/>
</dbReference>
<dbReference type="AlphaFoldDB" id="A0A0R1EXA2"/>
<dbReference type="PATRIC" id="fig|913848.6.peg.173"/>
<proteinExistence type="predicted"/>
<dbReference type="eggNOG" id="COG2846">
    <property type="taxonomic scope" value="Bacteria"/>
</dbReference>